<dbReference type="PANTHER" id="PTHR32063:SF13">
    <property type="entry name" value="MULTIDRUG EFFLUX PUMP SUBUNIT ACRB-RELATED"/>
    <property type="match status" value="1"/>
</dbReference>
<feature type="transmembrane region" description="Helical" evidence="9">
    <location>
        <begin position="972"/>
        <end position="994"/>
    </location>
</feature>
<evidence type="ECO:0000256" key="5">
    <source>
        <dbReference type="ARBA" id="ARBA00022519"/>
    </source>
</evidence>
<feature type="transmembrane region" description="Helical" evidence="9">
    <location>
        <begin position="434"/>
        <end position="458"/>
    </location>
</feature>
<dbReference type="Proteomes" id="UP000318431">
    <property type="component" value="Unassembled WGS sequence"/>
</dbReference>
<feature type="transmembrane region" description="Helical" evidence="9">
    <location>
        <begin position="923"/>
        <end position="944"/>
    </location>
</feature>
<dbReference type="FunFam" id="1.20.1640.10:FF:000001">
    <property type="entry name" value="Efflux pump membrane transporter"/>
    <property type="match status" value="1"/>
</dbReference>
<evidence type="ECO:0000256" key="7">
    <source>
        <dbReference type="ARBA" id="ARBA00022989"/>
    </source>
</evidence>
<dbReference type="RefSeq" id="WP_145647509.1">
    <property type="nucleotide sequence ID" value="NZ_VLLB01000001.1"/>
</dbReference>
<comment type="subcellular location">
    <subcellularLocation>
        <location evidence="1 9">Cell inner membrane</location>
        <topology evidence="1 9">Multi-pass membrane protein</topology>
    </subcellularLocation>
</comment>
<dbReference type="Gene3D" id="3.30.2090.10">
    <property type="entry name" value="Multidrug efflux transporter AcrB TolC docking domain, DN and DC subdomains"/>
    <property type="match status" value="2"/>
</dbReference>
<dbReference type="OrthoDB" id="9176627at2"/>
<evidence type="ECO:0000259" key="11">
    <source>
        <dbReference type="PROSITE" id="PS50156"/>
    </source>
</evidence>
<dbReference type="InterPro" id="IPR001036">
    <property type="entry name" value="Acrflvin-R"/>
</dbReference>
<dbReference type="Gene3D" id="3.30.70.1440">
    <property type="entry name" value="Multidrug efflux transporter AcrB pore domain"/>
    <property type="match status" value="1"/>
</dbReference>
<feature type="transmembrane region" description="Helical" evidence="9">
    <location>
        <begin position="470"/>
        <end position="497"/>
    </location>
</feature>
<dbReference type="InterPro" id="IPR000731">
    <property type="entry name" value="SSD"/>
</dbReference>
<feature type="transmembrane region" description="Helical" evidence="9">
    <location>
        <begin position="340"/>
        <end position="359"/>
    </location>
</feature>
<evidence type="ECO:0000256" key="8">
    <source>
        <dbReference type="ARBA" id="ARBA00023136"/>
    </source>
</evidence>
<keyword evidence="13" id="KW-1185">Reference proteome</keyword>
<dbReference type="NCBIfam" id="TIGR00915">
    <property type="entry name" value="2A0602"/>
    <property type="match status" value="1"/>
</dbReference>
<dbReference type="NCBIfam" id="NF000282">
    <property type="entry name" value="RND_permease_1"/>
    <property type="match status" value="1"/>
</dbReference>
<comment type="similarity">
    <text evidence="2 9">Belongs to the resistance-nodulation-cell division (RND) (TC 2.A.6) family.</text>
</comment>
<feature type="region of interest" description="Disordered" evidence="10">
    <location>
        <begin position="1036"/>
        <end position="1055"/>
    </location>
</feature>
<evidence type="ECO:0000256" key="2">
    <source>
        <dbReference type="ARBA" id="ARBA00010942"/>
    </source>
</evidence>
<feature type="transmembrane region" description="Helical" evidence="9">
    <location>
        <begin position="538"/>
        <end position="557"/>
    </location>
</feature>
<evidence type="ECO:0000256" key="6">
    <source>
        <dbReference type="ARBA" id="ARBA00022692"/>
    </source>
</evidence>
<dbReference type="FunFam" id="3.30.70.1430:FF:000001">
    <property type="entry name" value="Efflux pump membrane transporter"/>
    <property type="match status" value="1"/>
</dbReference>
<dbReference type="SUPFAM" id="SSF82714">
    <property type="entry name" value="Multidrug efflux transporter AcrB TolC docking domain, DN and DC subdomains"/>
    <property type="match status" value="2"/>
</dbReference>
<keyword evidence="6 9" id="KW-0812">Transmembrane</keyword>
<feature type="transmembrane region" description="Helical" evidence="9">
    <location>
        <begin position="873"/>
        <end position="890"/>
    </location>
</feature>
<dbReference type="InterPro" id="IPR004764">
    <property type="entry name" value="MdtF-like"/>
</dbReference>
<dbReference type="EMBL" id="VLLB01000001">
    <property type="protein sequence ID" value="TWI69771.1"/>
    <property type="molecule type" value="Genomic_DNA"/>
</dbReference>
<protein>
    <recommendedName>
        <fullName evidence="9">Efflux pump membrane transporter</fullName>
    </recommendedName>
</protein>
<dbReference type="Gene3D" id="1.20.1640.10">
    <property type="entry name" value="Multidrug efflux transporter AcrB transmembrane domain"/>
    <property type="match status" value="2"/>
</dbReference>
<feature type="domain" description="SSD" evidence="11">
    <location>
        <begin position="370"/>
        <end position="495"/>
    </location>
</feature>
<dbReference type="GO" id="GO:0009636">
    <property type="term" value="P:response to toxic substance"/>
    <property type="evidence" value="ECO:0007669"/>
    <property type="project" value="UniProtKB-ARBA"/>
</dbReference>
<sequence length="1055" mass="113421">MPKFFIQRPVFAIVISLLIMLVGGIALFKMPVEQYPPVSPPAVQIQATFPGASAETLANTVVQVIEQQMTAIDNLLYMTSTTDDTGQSTTTLTFAAGTDPDIAQVQVQNKLRAAEPRLPSEVQQSGLRVTKSTSDFLMVAAFVSDDNSMSKFDIANYVAANIQDPLSRIPGVGSMNLFGTQYAMRIWLDPVKLTSYALTPLDVNTAIQAQNVQISGGQLGGSPAVAGQTLSATINEASLLRTPDQFNRILLKVQPDGSRVRIGDVARVALGPENYNVDVRYSGKSASGLGIQLAPGANALATADSVRARLKELGQYFPHGLRVVYPNDVTPFIEVSIHEVVKTLIEGIVLVFLVMYLFLQNIRATLIPSITVPVVLLGTFGIMSALGFTVNTLSMFGLVLAIGLLVDDAIVVVENVERVMHEEGLGPYEATEKAMGQITSALIGVALVLSAVFVPVAFSSGTVGAIYREFSLTVVASMLLSVFIALTLTPALCAMLLKRPDPGHHEKRGFFGWFNRGFDRSRDKYLGGVSGIIRRRGVWMILYAVLVGIVALLFVRLPGGFLPKEDQGYMFVQVQTPAGSTLETTGRVLEEINQYLLKDEGAMVDSTFMTNGASQPNRGQNQGRLFVRLKPWDDRKEEASGVGALSARIAARYANYQGAQVTPVEPPPIRGLGSATGFSLQLQDRGGLGHEALAKARDQLLALAKNEPALTRVRFTGQADNATYKINIDREKAAALGVSLANVDQTFSTAWGSRYINNFLDTDNRIKRVYVQADAQFRMNPDDVKLLYVRNGAGTMVPFSAFATAQWAWGAPAIQRYNGIEAAEILGQPSAGHSTGEAMDIMERLIKELPEGIGYEWSGISLQERQAGSQAPLLYALSILVVFLSLAALYESWSVPVSVIMVVPIGVLGALGAATLFGLENDVFFQVGLLTTIGLSAKNAILIVEFARELQIQGYTVLDAALESAKLRLRPIIMTSMAFVLGVLPLAIATGAGAASQNALGIGVIGGMLTATFLATFMIPLFFVIIARKIKTRNVEQAGEPHGTTPAVVTAKEAH</sequence>
<accession>A0A562RL72</accession>
<dbReference type="SUPFAM" id="SSF82693">
    <property type="entry name" value="Multidrug efflux transporter AcrB pore domain, PN1, PN2, PC1 and PC2 subdomains"/>
    <property type="match status" value="3"/>
</dbReference>
<keyword evidence="7 9" id="KW-1133">Transmembrane helix</keyword>
<keyword evidence="4" id="KW-1003">Cell membrane</keyword>
<dbReference type="GO" id="GO:0015562">
    <property type="term" value="F:efflux transmembrane transporter activity"/>
    <property type="evidence" value="ECO:0007669"/>
    <property type="project" value="InterPro"/>
</dbReference>
<evidence type="ECO:0000256" key="3">
    <source>
        <dbReference type="ARBA" id="ARBA00022448"/>
    </source>
</evidence>
<proteinExistence type="inferred from homology"/>
<gene>
    <name evidence="12" type="ORF">IP91_00844</name>
</gene>
<feature type="transmembrane region" description="Helical" evidence="9">
    <location>
        <begin position="393"/>
        <end position="413"/>
    </location>
</feature>
<keyword evidence="5 9" id="KW-0997">Cell inner membrane</keyword>
<organism evidence="12 13">
    <name type="scientific">Pseudoduganella lurida</name>
    <dbReference type="NCBI Taxonomy" id="1036180"/>
    <lineage>
        <taxon>Bacteria</taxon>
        <taxon>Pseudomonadati</taxon>
        <taxon>Pseudomonadota</taxon>
        <taxon>Betaproteobacteria</taxon>
        <taxon>Burkholderiales</taxon>
        <taxon>Oxalobacteraceae</taxon>
        <taxon>Telluria group</taxon>
        <taxon>Pseudoduganella</taxon>
    </lineage>
</organism>
<feature type="transmembrane region" description="Helical" evidence="9">
    <location>
        <begin position="9"/>
        <end position="28"/>
    </location>
</feature>
<evidence type="ECO:0000256" key="1">
    <source>
        <dbReference type="ARBA" id="ARBA00004429"/>
    </source>
</evidence>
<dbReference type="GO" id="GO:0005886">
    <property type="term" value="C:plasma membrane"/>
    <property type="evidence" value="ECO:0007669"/>
    <property type="project" value="UniProtKB-SubCell"/>
</dbReference>
<dbReference type="Pfam" id="PF00873">
    <property type="entry name" value="ACR_tran"/>
    <property type="match status" value="1"/>
</dbReference>
<dbReference type="Gene3D" id="3.30.70.1430">
    <property type="entry name" value="Multidrug efflux transporter AcrB pore domain"/>
    <property type="match status" value="2"/>
</dbReference>
<keyword evidence="8 9" id="KW-0472">Membrane</keyword>
<dbReference type="InterPro" id="IPR027463">
    <property type="entry name" value="AcrB_DN_DC_subdom"/>
</dbReference>
<keyword evidence="3 9" id="KW-0813">Transport</keyword>
<dbReference type="Gene3D" id="3.30.70.1320">
    <property type="entry name" value="Multidrug efflux transporter AcrB pore domain like"/>
    <property type="match status" value="1"/>
</dbReference>
<name>A0A562RL72_9BURK</name>
<dbReference type="PANTHER" id="PTHR32063">
    <property type="match status" value="1"/>
</dbReference>
<dbReference type="AlphaFoldDB" id="A0A562RL72"/>
<feature type="transmembrane region" description="Helical" evidence="9">
    <location>
        <begin position="366"/>
        <end position="387"/>
    </location>
</feature>
<dbReference type="GO" id="GO:0042910">
    <property type="term" value="F:xenobiotic transmembrane transporter activity"/>
    <property type="evidence" value="ECO:0007669"/>
    <property type="project" value="TreeGrafter"/>
</dbReference>
<reference evidence="12 13" key="1">
    <citation type="journal article" date="2015" name="Stand. Genomic Sci.">
        <title>Genomic Encyclopedia of Bacterial and Archaeal Type Strains, Phase III: the genomes of soil and plant-associated and newly described type strains.</title>
        <authorList>
            <person name="Whitman W.B."/>
            <person name="Woyke T."/>
            <person name="Klenk H.P."/>
            <person name="Zhou Y."/>
            <person name="Lilburn T.G."/>
            <person name="Beck B.J."/>
            <person name="De Vos P."/>
            <person name="Vandamme P."/>
            <person name="Eisen J.A."/>
            <person name="Garrity G."/>
            <person name="Hugenholtz P."/>
            <person name="Kyrpides N.C."/>
        </authorList>
    </citation>
    <scope>NUCLEOTIDE SEQUENCE [LARGE SCALE GENOMIC DNA]</scope>
    <source>
        <strain evidence="12 13">CGMCC 1.10822</strain>
    </source>
</reference>
<evidence type="ECO:0000256" key="4">
    <source>
        <dbReference type="ARBA" id="ARBA00022475"/>
    </source>
</evidence>
<evidence type="ECO:0000313" key="13">
    <source>
        <dbReference type="Proteomes" id="UP000318431"/>
    </source>
</evidence>
<evidence type="ECO:0000313" key="12">
    <source>
        <dbReference type="EMBL" id="TWI69771.1"/>
    </source>
</evidence>
<feature type="transmembrane region" description="Helical" evidence="9">
    <location>
        <begin position="897"/>
        <end position="917"/>
    </location>
</feature>
<dbReference type="PRINTS" id="PR00702">
    <property type="entry name" value="ACRIFLAVINRP"/>
</dbReference>
<feature type="transmembrane region" description="Helical" evidence="9">
    <location>
        <begin position="1000"/>
        <end position="1027"/>
    </location>
</feature>
<dbReference type="SUPFAM" id="SSF82866">
    <property type="entry name" value="Multidrug efflux transporter AcrB transmembrane domain"/>
    <property type="match status" value="2"/>
</dbReference>
<dbReference type="PROSITE" id="PS50156">
    <property type="entry name" value="SSD"/>
    <property type="match status" value="1"/>
</dbReference>
<evidence type="ECO:0000256" key="10">
    <source>
        <dbReference type="SAM" id="MobiDB-lite"/>
    </source>
</evidence>
<evidence type="ECO:0000256" key="9">
    <source>
        <dbReference type="RuleBase" id="RU364070"/>
    </source>
</evidence>
<comment type="caution">
    <text evidence="12">The sequence shown here is derived from an EMBL/GenBank/DDBJ whole genome shotgun (WGS) entry which is preliminary data.</text>
</comment>